<name>A0A8J5ISC0_9STRA</name>
<evidence type="ECO:0000313" key="2">
    <source>
        <dbReference type="EMBL" id="KAG6962233.1"/>
    </source>
</evidence>
<protein>
    <submittedName>
        <fullName evidence="2">Uncharacterized protein</fullName>
    </submittedName>
</protein>
<comment type="caution">
    <text evidence="2">The sequence shown here is derived from an EMBL/GenBank/DDBJ whole genome shotgun (WGS) entry which is preliminary data.</text>
</comment>
<evidence type="ECO:0000256" key="1">
    <source>
        <dbReference type="SAM" id="MobiDB-lite"/>
    </source>
</evidence>
<proteinExistence type="predicted"/>
<organism evidence="2 3">
    <name type="scientific">Phytophthora aleatoria</name>
    <dbReference type="NCBI Taxonomy" id="2496075"/>
    <lineage>
        <taxon>Eukaryota</taxon>
        <taxon>Sar</taxon>
        <taxon>Stramenopiles</taxon>
        <taxon>Oomycota</taxon>
        <taxon>Peronosporomycetes</taxon>
        <taxon>Peronosporales</taxon>
        <taxon>Peronosporaceae</taxon>
        <taxon>Phytophthora</taxon>
    </lineage>
</organism>
<dbReference type="AlphaFoldDB" id="A0A8J5ISC0"/>
<feature type="compositionally biased region" description="Low complexity" evidence="1">
    <location>
        <begin position="55"/>
        <end position="64"/>
    </location>
</feature>
<dbReference type="Proteomes" id="UP000709295">
    <property type="component" value="Unassembled WGS sequence"/>
</dbReference>
<dbReference type="EMBL" id="JAENGY010000470">
    <property type="protein sequence ID" value="KAG6962233.1"/>
    <property type="molecule type" value="Genomic_DNA"/>
</dbReference>
<accession>A0A8J5ISC0</accession>
<reference evidence="2" key="1">
    <citation type="submission" date="2021-01" db="EMBL/GenBank/DDBJ databases">
        <title>Phytophthora aleatoria, a newly-described species from Pinus radiata is distinct from Phytophthora cactorum isolates based on comparative genomics.</title>
        <authorList>
            <person name="Mcdougal R."/>
            <person name="Panda P."/>
            <person name="Williams N."/>
            <person name="Studholme D.J."/>
        </authorList>
    </citation>
    <scope>NUCLEOTIDE SEQUENCE</scope>
    <source>
        <strain evidence="2">NZFS 4037</strain>
    </source>
</reference>
<sequence>MVAESIALSVGICTKALSMIRGSLQKRARSHVQNASKPSDDEPEPAAAEARETGEAQATHQCKK</sequence>
<gene>
    <name evidence="2" type="ORF">JG688_00008701</name>
</gene>
<keyword evidence="3" id="KW-1185">Reference proteome</keyword>
<feature type="region of interest" description="Disordered" evidence="1">
    <location>
        <begin position="28"/>
        <end position="64"/>
    </location>
</feature>
<evidence type="ECO:0000313" key="3">
    <source>
        <dbReference type="Proteomes" id="UP000709295"/>
    </source>
</evidence>